<gene>
    <name evidence="2" type="ORF">EEJ42_29120</name>
</gene>
<dbReference type="InterPro" id="IPR011990">
    <property type="entry name" value="TPR-like_helical_dom_sf"/>
</dbReference>
<dbReference type="PROSITE" id="PS50943">
    <property type="entry name" value="HTH_CROC1"/>
    <property type="match status" value="1"/>
</dbReference>
<evidence type="ECO:0000313" key="2">
    <source>
        <dbReference type="EMBL" id="RNG17853.1"/>
    </source>
</evidence>
<name>A0A3M8VPZ7_9ACTN</name>
<dbReference type="RefSeq" id="WP_123104572.1">
    <property type="nucleotide sequence ID" value="NZ_RIBZ01000326.1"/>
</dbReference>
<dbReference type="EMBL" id="RIBZ01000326">
    <property type="protein sequence ID" value="RNG17853.1"/>
    <property type="molecule type" value="Genomic_DNA"/>
</dbReference>
<feature type="domain" description="HTH cro/C1-type" evidence="1">
    <location>
        <begin position="8"/>
        <end position="62"/>
    </location>
</feature>
<comment type="caution">
    <text evidence="2">The sequence shown here is derived from an EMBL/GenBank/DDBJ whole genome shotgun (WGS) entry which is preliminary data.</text>
</comment>
<dbReference type="Pfam" id="PF01381">
    <property type="entry name" value="HTH_3"/>
    <property type="match status" value="1"/>
</dbReference>
<reference evidence="2 3" key="1">
    <citation type="submission" date="2018-11" db="EMBL/GenBank/DDBJ databases">
        <title>The Potential of Streptomyces as Biocontrol Agents against the Tomato grey mould, Botrytis cinerea (Gray mold) Frontiers in Microbiology.</title>
        <authorList>
            <person name="Li D."/>
        </authorList>
    </citation>
    <scope>NUCLEOTIDE SEQUENCE [LARGE SCALE GENOMIC DNA]</scope>
    <source>
        <strain evidence="2 3">NEAU-LD23</strain>
    </source>
</reference>
<dbReference type="Gene3D" id="1.10.260.40">
    <property type="entry name" value="lambda repressor-like DNA-binding domains"/>
    <property type="match status" value="1"/>
</dbReference>
<dbReference type="SUPFAM" id="SSF47413">
    <property type="entry name" value="lambda repressor-like DNA-binding domains"/>
    <property type="match status" value="1"/>
</dbReference>
<dbReference type="Gene3D" id="1.25.40.10">
    <property type="entry name" value="Tetratricopeptide repeat domain"/>
    <property type="match status" value="1"/>
</dbReference>
<dbReference type="CDD" id="cd00093">
    <property type="entry name" value="HTH_XRE"/>
    <property type="match status" value="1"/>
</dbReference>
<protein>
    <submittedName>
        <fullName evidence="2">Helix-turn-helix domain-containing protein</fullName>
    </submittedName>
</protein>
<dbReference type="AlphaFoldDB" id="A0A3M8VPZ7"/>
<dbReference type="Proteomes" id="UP000275401">
    <property type="component" value="Unassembled WGS sequence"/>
</dbReference>
<dbReference type="InterPro" id="IPR001387">
    <property type="entry name" value="Cro/C1-type_HTH"/>
</dbReference>
<dbReference type="SMART" id="SM00530">
    <property type="entry name" value="HTH_XRE"/>
    <property type="match status" value="1"/>
</dbReference>
<evidence type="ECO:0000259" key="1">
    <source>
        <dbReference type="PROSITE" id="PS50943"/>
    </source>
</evidence>
<sequence>MASRRLRLIDRRKAIGHTQESLAEAMGTDRTTVGRWESGQATPQPWMRPKLARVLNLNVDQLTEVLDLTEASALVRTGAVPTQLHHTQQSNTHPDMATAIAADSAESALFIRIASSINVDDILLEQLEADISRLALEYVTKPAPYLVHEVSSLRRSIFDLLQGRQAPHQTARLYLAAGYLSGLVTHIALDLGQYPAAATNARASWLCAENAGHNGLRAWVRSIQSLIAYWQCDYAKAAKLAQSGMLYNDGGTISPRLLSLQARAYAAMGDRIGALQAIESAANIRADISDVDLPGVFVFPEAKQWTYVGTALLALNDSRRAATAITASQQAIALYSAAPDADQSSGDLLAAHLDLVNGYLASRDIDCAEEALTVVIQAPPEHLTASITKRLSALDQRLSSSPYASPSALLSLREQVRHICSRSRTSLPFRSQVHD</sequence>
<keyword evidence="3" id="KW-1185">Reference proteome</keyword>
<dbReference type="GO" id="GO:0003677">
    <property type="term" value="F:DNA binding"/>
    <property type="evidence" value="ECO:0007669"/>
    <property type="project" value="InterPro"/>
</dbReference>
<dbReference type="InterPro" id="IPR010982">
    <property type="entry name" value="Lambda_DNA-bd_dom_sf"/>
</dbReference>
<accession>A0A3M8VPZ7</accession>
<evidence type="ECO:0000313" key="3">
    <source>
        <dbReference type="Proteomes" id="UP000275401"/>
    </source>
</evidence>
<organism evidence="2 3">
    <name type="scientific">Streptomyces botrytidirepellens</name>
    <dbReference type="NCBI Taxonomy" id="2486417"/>
    <lineage>
        <taxon>Bacteria</taxon>
        <taxon>Bacillati</taxon>
        <taxon>Actinomycetota</taxon>
        <taxon>Actinomycetes</taxon>
        <taxon>Kitasatosporales</taxon>
        <taxon>Streptomycetaceae</taxon>
        <taxon>Streptomyces</taxon>
    </lineage>
</organism>
<proteinExistence type="predicted"/>